<organism evidence="2 3">
    <name type="scientific">Ceratodon purpureus</name>
    <name type="common">Fire moss</name>
    <name type="synonym">Dicranum purpureum</name>
    <dbReference type="NCBI Taxonomy" id="3225"/>
    <lineage>
        <taxon>Eukaryota</taxon>
        <taxon>Viridiplantae</taxon>
        <taxon>Streptophyta</taxon>
        <taxon>Embryophyta</taxon>
        <taxon>Bryophyta</taxon>
        <taxon>Bryophytina</taxon>
        <taxon>Bryopsida</taxon>
        <taxon>Dicranidae</taxon>
        <taxon>Pseudoditrichales</taxon>
        <taxon>Ditrichaceae</taxon>
        <taxon>Ceratodon</taxon>
    </lineage>
</organism>
<dbReference type="InterPro" id="IPR011992">
    <property type="entry name" value="EF-hand-dom_pair"/>
</dbReference>
<dbReference type="InterPro" id="IPR006571">
    <property type="entry name" value="TLDc_dom"/>
</dbReference>
<evidence type="ECO:0000259" key="1">
    <source>
        <dbReference type="PROSITE" id="PS51886"/>
    </source>
</evidence>
<evidence type="ECO:0000313" key="2">
    <source>
        <dbReference type="EMBL" id="KAG0570232.1"/>
    </source>
</evidence>
<name>A0A8T0HIX4_CERPU</name>
<dbReference type="SUPFAM" id="SSF47473">
    <property type="entry name" value="EF-hand"/>
    <property type="match status" value="1"/>
</dbReference>
<evidence type="ECO:0000313" key="3">
    <source>
        <dbReference type="Proteomes" id="UP000822688"/>
    </source>
</evidence>
<dbReference type="PROSITE" id="PS51886">
    <property type="entry name" value="TLDC"/>
    <property type="match status" value="1"/>
</dbReference>
<protein>
    <recommendedName>
        <fullName evidence="1">TLDc domain-containing protein</fullName>
    </recommendedName>
</protein>
<keyword evidence="3" id="KW-1185">Reference proteome</keyword>
<dbReference type="OrthoDB" id="26679at2759"/>
<dbReference type="Proteomes" id="UP000822688">
    <property type="component" value="Chromosome 6"/>
</dbReference>
<proteinExistence type="predicted"/>
<dbReference type="PANTHER" id="PTHR23354:SF95">
    <property type="entry name" value="CALCIUM-BINDING EF-HAND FAMILY PROTEIN-RELATED"/>
    <property type="match status" value="1"/>
</dbReference>
<gene>
    <name evidence="2" type="ORF">KC19_6G146400</name>
</gene>
<comment type="caution">
    <text evidence="2">The sequence shown here is derived from an EMBL/GenBank/DDBJ whole genome shotgun (WGS) entry which is preliminary data.</text>
</comment>
<feature type="domain" description="TLDc" evidence="1">
    <location>
        <begin position="218"/>
        <end position="386"/>
    </location>
</feature>
<dbReference type="Gene3D" id="1.10.238.10">
    <property type="entry name" value="EF-hand"/>
    <property type="match status" value="1"/>
</dbReference>
<reference evidence="2 3" key="1">
    <citation type="submission" date="2020-06" db="EMBL/GenBank/DDBJ databases">
        <title>WGS assembly of Ceratodon purpureus strain R40.</title>
        <authorList>
            <person name="Carey S.B."/>
            <person name="Jenkins J."/>
            <person name="Shu S."/>
            <person name="Lovell J.T."/>
            <person name="Sreedasyam A."/>
            <person name="Maumus F."/>
            <person name="Tiley G.P."/>
            <person name="Fernandez-Pozo N."/>
            <person name="Barry K."/>
            <person name="Chen C."/>
            <person name="Wang M."/>
            <person name="Lipzen A."/>
            <person name="Daum C."/>
            <person name="Saski C.A."/>
            <person name="Payton A.C."/>
            <person name="Mcbreen J.C."/>
            <person name="Conrad R.E."/>
            <person name="Kollar L.M."/>
            <person name="Olsson S."/>
            <person name="Huttunen S."/>
            <person name="Landis J.B."/>
            <person name="Wickett N.J."/>
            <person name="Johnson M.G."/>
            <person name="Rensing S.A."/>
            <person name="Grimwood J."/>
            <person name="Schmutz J."/>
            <person name="Mcdaniel S.F."/>
        </authorList>
    </citation>
    <scope>NUCLEOTIDE SEQUENCE [LARGE SCALE GENOMIC DNA]</scope>
    <source>
        <strain evidence="2 3">R40</strain>
    </source>
</reference>
<dbReference type="PANTHER" id="PTHR23354">
    <property type="entry name" value="NUCLEOLAR PROTEIN 7/ESTROGEN RECEPTOR COACTIVATOR-RELATED"/>
    <property type="match status" value="1"/>
</dbReference>
<dbReference type="AlphaFoldDB" id="A0A8T0HIX4"/>
<dbReference type="Pfam" id="PF07534">
    <property type="entry name" value="TLD"/>
    <property type="match status" value="1"/>
</dbReference>
<sequence>MGNASSSEDPSEEFRAASKRFTESELRDLKKLFVSLAYQSRSGGEYVIASVFQAHFGIHGSLGGRLFDLATQKRENKSLYYEDLVIAKGLYEKGSSDEAESFMYQLVDLTGDGHVQRTEVEGVILSILQTVLGSKDAVPNASLPDGSLQAFLEAASFTEDVEGESEPCMSLEDFRKWCASVPSIKKFLVTLLKGPVAGLPGRQVPELLISDKMSQYRSIMRKEYAWHLAGAMQPQEAVQWVLVYHSSAHGLSYNTFLGKLAIVQGPSILVVKDKDGCVFGGYASQPWGKHSDYYGDMKSFLFTLHPKAAVFRPTGKNANLQWCAVNFSSESLPNGVGFGGQIHHFGLFINAAFEGGHTRNSVTFNNPPLSSNPNFQPDLIECWAVVVKGDDSTSNGAAALQGTVLERFKEDRQMLNMVGIAGASVN</sequence>
<dbReference type="SMART" id="SM00584">
    <property type="entry name" value="TLDc"/>
    <property type="match status" value="1"/>
</dbReference>
<dbReference type="EMBL" id="CM026427">
    <property type="protein sequence ID" value="KAG0570232.1"/>
    <property type="molecule type" value="Genomic_DNA"/>
</dbReference>
<accession>A0A8T0HIX4</accession>